<comment type="caution">
    <text evidence="2">The sequence shown here is derived from an EMBL/GenBank/DDBJ whole genome shotgun (WGS) entry which is preliminary data.</text>
</comment>
<evidence type="ECO:0000313" key="2">
    <source>
        <dbReference type="EMBL" id="EHB91752.1"/>
    </source>
</evidence>
<feature type="signal peptide" evidence="1">
    <location>
        <begin position="1"/>
        <end position="25"/>
    </location>
</feature>
<feature type="chain" id="PRO_5003477884" description="DUF4919 domain-containing protein" evidence="1">
    <location>
        <begin position="26"/>
        <end position="258"/>
    </location>
</feature>
<dbReference type="RefSeq" id="WP_009134607.1">
    <property type="nucleotide sequence ID" value="NZ_CP102250.1"/>
</dbReference>
<dbReference type="eggNOG" id="ENOG5032Z3K">
    <property type="taxonomic scope" value="Bacteria"/>
</dbReference>
<organism evidence="2 3">
    <name type="scientific">Alistipes indistinctus YIT 12060</name>
    <dbReference type="NCBI Taxonomy" id="742725"/>
    <lineage>
        <taxon>Bacteria</taxon>
        <taxon>Pseudomonadati</taxon>
        <taxon>Bacteroidota</taxon>
        <taxon>Bacteroidia</taxon>
        <taxon>Bacteroidales</taxon>
        <taxon>Rikenellaceae</taxon>
        <taxon>Alistipes</taxon>
    </lineage>
</organism>
<proteinExistence type="predicted"/>
<gene>
    <name evidence="2" type="ORF">HMPREF9450_01801</name>
</gene>
<dbReference type="HOGENOM" id="CLU_100950_0_0_10"/>
<sequence>MIRRIHLFALFAASLLIGSAATLSAQETEPQAPDNDAILKDIMNGQSSNYYPSLFMRYMAGDTTLTLDEYRHLYYGYAWQPEYEPFDKPEVKDKLLLLVAQTKDSLTLENAEQIVDYANEVMRFDPFSPGNLNFLIYGYGAIGNKVQEQINYHRLQMIAKTIMSSGTGLKETSPWHVLTFAHATDMMAYLGQDYGTRRVVSRTTEYVPLLVRQPGGVKGYYFNFERMYWRRPEKMPQKKPTGWEFNGIPIKKRITPVH</sequence>
<keyword evidence="1" id="KW-0732">Signal</keyword>
<dbReference type="EMBL" id="ADLD01000013">
    <property type="protein sequence ID" value="EHB91752.1"/>
    <property type="molecule type" value="Genomic_DNA"/>
</dbReference>
<dbReference type="AlphaFoldDB" id="G5HAY6"/>
<reference evidence="2 3" key="1">
    <citation type="submission" date="2011-08" db="EMBL/GenBank/DDBJ databases">
        <title>The Genome Sequence of Alistipes indistinctus YIT 12060.</title>
        <authorList>
            <consortium name="The Broad Institute Genome Sequencing Platform"/>
            <person name="Earl A."/>
            <person name="Ward D."/>
            <person name="Feldgarden M."/>
            <person name="Gevers D."/>
            <person name="Morotomi M."/>
            <person name="Young S.K."/>
            <person name="Zeng Q."/>
            <person name="Gargeya S."/>
            <person name="Fitzgerald M."/>
            <person name="Haas B."/>
            <person name="Abouelleil A."/>
            <person name="Alvarado L."/>
            <person name="Arachchi H.M."/>
            <person name="Berlin A."/>
            <person name="Brown A."/>
            <person name="Chapman S.B."/>
            <person name="Chen Z."/>
            <person name="Dunbar C."/>
            <person name="Freedman E."/>
            <person name="Gearin G."/>
            <person name="Gellesch M."/>
            <person name="Goldberg J."/>
            <person name="Griggs A."/>
            <person name="Gujja S."/>
            <person name="Heiman D."/>
            <person name="Howarth C."/>
            <person name="Larson L."/>
            <person name="Lui A."/>
            <person name="MacDonald P.J.P."/>
            <person name="Montmayeur A."/>
            <person name="Murphy C."/>
            <person name="Neiman D."/>
            <person name="Pearson M."/>
            <person name="Priest M."/>
            <person name="Roberts A."/>
            <person name="Saif S."/>
            <person name="Shea T."/>
            <person name="Shenoy N."/>
            <person name="Sisk P."/>
            <person name="Stolte C."/>
            <person name="Sykes S."/>
            <person name="Wortman J."/>
            <person name="Nusbaum C."/>
            <person name="Birren B."/>
        </authorList>
    </citation>
    <scope>NUCLEOTIDE SEQUENCE [LARGE SCALE GENOMIC DNA]</scope>
    <source>
        <strain evidence="2 3">YIT 12060</strain>
    </source>
</reference>
<evidence type="ECO:0000256" key="1">
    <source>
        <dbReference type="SAM" id="SignalP"/>
    </source>
</evidence>
<keyword evidence="3" id="KW-1185">Reference proteome</keyword>
<dbReference type="OrthoDB" id="686440at2"/>
<evidence type="ECO:0008006" key="4">
    <source>
        <dbReference type="Google" id="ProtNLM"/>
    </source>
</evidence>
<dbReference type="Pfam" id="PF16266">
    <property type="entry name" value="DUF4919"/>
    <property type="match status" value="1"/>
</dbReference>
<dbReference type="GeneID" id="92815172"/>
<dbReference type="Proteomes" id="UP000006008">
    <property type="component" value="Unassembled WGS sequence"/>
</dbReference>
<name>G5HAY6_9BACT</name>
<dbReference type="InterPro" id="IPR032578">
    <property type="entry name" value="DUF4919"/>
</dbReference>
<dbReference type="PATRIC" id="fig|742725.3.peg.1896"/>
<dbReference type="STRING" id="742725.HMPREF9450_01801"/>
<protein>
    <recommendedName>
        <fullName evidence="4">DUF4919 domain-containing protein</fullName>
    </recommendedName>
</protein>
<evidence type="ECO:0000313" key="3">
    <source>
        <dbReference type="Proteomes" id="UP000006008"/>
    </source>
</evidence>
<accession>G5HAY6</accession>